<organism evidence="2 3">
    <name type="scientific">Toxocara canis</name>
    <name type="common">Canine roundworm</name>
    <dbReference type="NCBI Taxonomy" id="6265"/>
    <lineage>
        <taxon>Eukaryota</taxon>
        <taxon>Metazoa</taxon>
        <taxon>Ecdysozoa</taxon>
        <taxon>Nematoda</taxon>
        <taxon>Chromadorea</taxon>
        <taxon>Rhabditida</taxon>
        <taxon>Spirurina</taxon>
        <taxon>Ascaridomorpha</taxon>
        <taxon>Ascaridoidea</taxon>
        <taxon>Toxocaridae</taxon>
        <taxon>Toxocara</taxon>
    </lineage>
</organism>
<evidence type="ECO:0000313" key="2">
    <source>
        <dbReference type="Proteomes" id="UP000050794"/>
    </source>
</evidence>
<protein>
    <submittedName>
        <fullName evidence="3">Secreted protein</fullName>
    </submittedName>
</protein>
<evidence type="ECO:0000313" key="1">
    <source>
        <dbReference type="EMBL" id="VDM26114.1"/>
    </source>
</evidence>
<dbReference type="Proteomes" id="UP000050794">
    <property type="component" value="Unassembled WGS sequence"/>
</dbReference>
<proteinExistence type="predicted"/>
<evidence type="ECO:0000313" key="3">
    <source>
        <dbReference type="WBParaSite" id="TCNE_0000140801-mRNA-1"/>
    </source>
</evidence>
<dbReference type="WBParaSite" id="TCNE_0000140801-mRNA-1">
    <property type="protein sequence ID" value="TCNE_0000140801-mRNA-1"/>
    <property type="gene ID" value="TCNE_0000140801"/>
</dbReference>
<reference evidence="1 2" key="2">
    <citation type="submission" date="2018-11" db="EMBL/GenBank/DDBJ databases">
        <authorList>
            <consortium name="Pathogen Informatics"/>
        </authorList>
    </citation>
    <scope>NUCLEOTIDE SEQUENCE [LARGE SCALE GENOMIC DNA]</scope>
</reference>
<gene>
    <name evidence="1" type="ORF">TCNE_LOCUS1409</name>
</gene>
<accession>A0A183TYT9</accession>
<dbReference type="AlphaFoldDB" id="A0A183TYT9"/>
<reference evidence="3" key="1">
    <citation type="submission" date="2016-06" db="UniProtKB">
        <authorList>
            <consortium name="WormBaseParasite"/>
        </authorList>
    </citation>
    <scope>IDENTIFICATION</scope>
</reference>
<sequence>MSSSVVAASLWALSKLASRFSLGLDLGLGLPALAYGKVILSFTPQRSAKARGQVKPNCSIMGPKSMHYNLRTKCCTGSTECPSAVRMATKYY</sequence>
<name>A0A183TYT9_TOXCA</name>
<dbReference type="EMBL" id="UYWY01001039">
    <property type="protein sequence ID" value="VDM26114.1"/>
    <property type="molecule type" value="Genomic_DNA"/>
</dbReference>
<keyword evidence="2" id="KW-1185">Reference proteome</keyword>